<gene>
    <name evidence="1" type="ORF">L3Y34_011208</name>
</gene>
<evidence type="ECO:0000313" key="2">
    <source>
        <dbReference type="Proteomes" id="UP000827892"/>
    </source>
</evidence>
<organism evidence="1 2">
    <name type="scientific">Caenorhabditis briggsae</name>
    <dbReference type="NCBI Taxonomy" id="6238"/>
    <lineage>
        <taxon>Eukaryota</taxon>
        <taxon>Metazoa</taxon>
        <taxon>Ecdysozoa</taxon>
        <taxon>Nematoda</taxon>
        <taxon>Chromadorea</taxon>
        <taxon>Rhabditida</taxon>
        <taxon>Rhabditina</taxon>
        <taxon>Rhabditomorpha</taxon>
        <taxon>Rhabditoidea</taxon>
        <taxon>Rhabditidae</taxon>
        <taxon>Peloderinae</taxon>
        <taxon>Caenorhabditis</taxon>
    </lineage>
</organism>
<reference evidence="1 2" key="1">
    <citation type="submission" date="2022-05" db="EMBL/GenBank/DDBJ databases">
        <title>Chromosome-level reference genomes for two strains of Caenorhabditis briggsae: an improved platform for comparative genomics.</title>
        <authorList>
            <person name="Stevens L."/>
            <person name="Andersen E.C."/>
        </authorList>
    </citation>
    <scope>NUCLEOTIDE SEQUENCE [LARGE SCALE GENOMIC DNA]</scope>
    <source>
        <strain evidence="1">QX1410_ONT</strain>
        <tissue evidence="1">Whole-organism</tissue>
    </source>
</reference>
<dbReference type="Proteomes" id="UP000827892">
    <property type="component" value="Chromosome X"/>
</dbReference>
<evidence type="ECO:0000313" key="1">
    <source>
        <dbReference type="EMBL" id="ULT81171.1"/>
    </source>
</evidence>
<dbReference type="AlphaFoldDB" id="A0AAE9CU58"/>
<protein>
    <submittedName>
        <fullName evidence="1">Uncharacterized protein</fullName>
    </submittedName>
</protein>
<name>A0AAE9CU58_CAEBR</name>
<dbReference type="EMBL" id="CP090896">
    <property type="protein sequence ID" value="ULT81171.1"/>
    <property type="molecule type" value="Genomic_DNA"/>
</dbReference>
<accession>A0AAE9CU58</accession>
<sequence length="74" mass="8683">MAAAKPVVTGDIDFELFKTMMKQIDSDIDDIIKENEEIEELKLIAFKYAAAYARDPNEIRRRKRRFRNLCQSCV</sequence>
<proteinExistence type="predicted"/>